<evidence type="ECO:0000313" key="3">
    <source>
        <dbReference type="Proteomes" id="UP001145094"/>
    </source>
</evidence>
<proteinExistence type="predicted"/>
<organism evidence="2 3">
    <name type="scientific">Sellimonas catena</name>
    <dbReference type="NCBI Taxonomy" id="2994035"/>
    <lineage>
        <taxon>Bacteria</taxon>
        <taxon>Bacillati</taxon>
        <taxon>Bacillota</taxon>
        <taxon>Clostridia</taxon>
        <taxon>Lachnospirales</taxon>
        <taxon>Lachnospiraceae</taxon>
        <taxon>Sellimonas</taxon>
    </lineage>
</organism>
<feature type="compositionally biased region" description="Basic and acidic residues" evidence="1">
    <location>
        <begin position="53"/>
        <end position="62"/>
    </location>
</feature>
<gene>
    <name evidence="2" type="ORF">Selli2_28560</name>
</gene>
<reference evidence="2" key="3">
    <citation type="journal article" date="2023" name="Int. J. Syst. Evol. Microbiol.">
        <title>Sellimonas catena sp. nov., isolated from human faeces.</title>
        <authorList>
            <person name="Hisatomi A."/>
            <person name="Ohkuma M."/>
            <person name="Sakamoto M."/>
        </authorList>
    </citation>
    <scope>NUCLEOTIDE SEQUENCE</scope>
    <source>
        <strain evidence="2">18CBH55</strain>
    </source>
</reference>
<dbReference type="Proteomes" id="UP001145094">
    <property type="component" value="Unassembled WGS sequence"/>
</dbReference>
<reference evidence="2" key="2">
    <citation type="submission" date="2022-11" db="EMBL/GenBank/DDBJ databases">
        <title>Draft genome sequence of Sellimonas catena strain 18CBH55.</title>
        <authorList>
            <person name="Atsushi H."/>
            <person name="Moriya O."/>
            <person name="Mitsuo S."/>
        </authorList>
    </citation>
    <scope>NUCLEOTIDE SEQUENCE</scope>
    <source>
        <strain evidence="2">18CBH55</strain>
    </source>
</reference>
<feature type="region of interest" description="Disordered" evidence="1">
    <location>
        <begin position="43"/>
        <end position="62"/>
    </location>
</feature>
<protein>
    <submittedName>
        <fullName evidence="2">Uncharacterized protein</fullName>
    </submittedName>
</protein>
<comment type="caution">
    <text evidence="2">The sequence shown here is derived from an EMBL/GenBank/DDBJ whole genome shotgun (WGS) entry which is preliminary data.</text>
</comment>
<evidence type="ECO:0000313" key="2">
    <source>
        <dbReference type="EMBL" id="GLG91429.1"/>
    </source>
</evidence>
<reference evidence="2" key="1">
    <citation type="submission" date="2022-11" db="EMBL/GenBank/DDBJ databases">
        <title>Draft genome sequence of Sellimonas catena strain 18CBH55.</title>
        <authorList>
            <person name="Hisatomi A."/>
            <person name="Ohkuma M."/>
            <person name="Sakamoto M."/>
        </authorList>
    </citation>
    <scope>NUCLEOTIDE SEQUENCE</scope>
    <source>
        <strain evidence="2">18CBH55</strain>
    </source>
</reference>
<name>A0A9W6FGJ5_9FIRM</name>
<sequence>MKDAIPAFFTKAQCRVIRIDFTKKRLRREQRCLSRKYENLKKGESAQKNIQKTKAESTETSS</sequence>
<dbReference type="AlphaFoldDB" id="A0A9W6FGJ5"/>
<accession>A0A9W6FGJ5</accession>
<evidence type="ECO:0000256" key="1">
    <source>
        <dbReference type="SAM" id="MobiDB-lite"/>
    </source>
</evidence>
<dbReference type="EMBL" id="BSCH01000021">
    <property type="protein sequence ID" value="GLG91429.1"/>
    <property type="molecule type" value="Genomic_DNA"/>
</dbReference>